<keyword evidence="1" id="KW-0472">Membrane</keyword>
<feature type="transmembrane region" description="Helical" evidence="1">
    <location>
        <begin position="63"/>
        <end position="81"/>
    </location>
</feature>
<organism evidence="3 4">
    <name type="scientific">Malaciobacter molluscorum LMG 25693</name>
    <dbReference type="NCBI Taxonomy" id="870501"/>
    <lineage>
        <taxon>Bacteria</taxon>
        <taxon>Pseudomonadati</taxon>
        <taxon>Campylobacterota</taxon>
        <taxon>Epsilonproteobacteria</taxon>
        <taxon>Campylobacterales</taxon>
        <taxon>Arcobacteraceae</taxon>
        <taxon>Malaciobacter</taxon>
    </lineage>
</organism>
<sequence>MSYEDIFILGWLANIFMFFINILVIVMVIKTNDSQKLREQSLALESLKKEFDKYYPYHRHLTLVAYLLPFTGFFRVGFRIFEMFMFLSKNKGSNVYHFIEYKYTNDIQRAKKLN</sequence>
<dbReference type="AlphaFoldDB" id="A0A2G1DJX4"/>
<evidence type="ECO:0000256" key="1">
    <source>
        <dbReference type="SAM" id="Phobius"/>
    </source>
</evidence>
<gene>
    <name evidence="2" type="ORF">AMOL_1848</name>
    <name evidence="3" type="ORF">CPU12_03550</name>
</gene>
<keyword evidence="1" id="KW-0812">Transmembrane</keyword>
<reference evidence="3 4" key="1">
    <citation type="submission" date="2017-09" db="EMBL/GenBank/DDBJ databases">
        <title>Arcobacter canalis sp. nov., a new species isolated from a water canal contaminated with urban sewage.</title>
        <authorList>
            <person name="Perez-Cataluna A."/>
            <person name="Salas-Masso N."/>
            <person name="Figueras M.J."/>
        </authorList>
    </citation>
    <scope>NUCLEOTIDE SEQUENCE [LARGE SCALE GENOMIC DNA]</scope>
    <source>
        <strain evidence="3 4">F98-3</strain>
    </source>
</reference>
<proteinExistence type="predicted"/>
<feature type="transmembrane region" description="Helical" evidence="1">
    <location>
        <begin position="6"/>
        <end position="29"/>
    </location>
</feature>
<keyword evidence="1" id="KW-1133">Transmembrane helix</keyword>
<evidence type="ECO:0000313" key="3">
    <source>
        <dbReference type="EMBL" id="PHO18789.1"/>
    </source>
</evidence>
<accession>A0A2G1DJX4</accession>
<dbReference type="Proteomes" id="UP000221222">
    <property type="component" value="Unassembled WGS sequence"/>
</dbReference>
<dbReference type="EMBL" id="NXFY01000004">
    <property type="protein sequence ID" value="PHO18789.1"/>
    <property type="molecule type" value="Genomic_DNA"/>
</dbReference>
<dbReference type="EMBL" id="CP032098">
    <property type="protein sequence ID" value="AXX92811.1"/>
    <property type="molecule type" value="Genomic_DNA"/>
</dbReference>
<evidence type="ECO:0000313" key="5">
    <source>
        <dbReference type="Proteomes" id="UP000262712"/>
    </source>
</evidence>
<dbReference type="KEGG" id="amol:AMOL_1848"/>
<dbReference type="Proteomes" id="UP000262712">
    <property type="component" value="Chromosome"/>
</dbReference>
<name>A0A2G1DJX4_9BACT</name>
<evidence type="ECO:0000313" key="2">
    <source>
        <dbReference type="EMBL" id="AXX92811.1"/>
    </source>
</evidence>
<keyword evidence="4" id="KW-1185">Reference proteome</keyword>
<protein>
    <submittedName>
        <fullName evidence="3">Uncharacterized protein</fullName>
    </submittedName>
</protein>
<evidence type="ECO:0000313" key="4">
    <source>
        <dbReference type="Proteomes" id="UP000221222"/>
    </source>
</evidence>
<reference evidence="2 5" key="2">
    <citation type="submission" date="2018-08" db="EMBL/GenBank/DDBJ databases">
        <title>Complete genome of the Arcobacter molluscorum type strain LMG 25693.</title>
        <authorList>
            <person name="Miller W.G."/>
            <person name="Yee E."/>
            <person name="Bono J.L."/>
        </authorList>
    </citation>
    <scope>NUCLEOTIDE SEQUENCE [LARGE SCALE GENOMIC DNA]</scope>
    <source>
        <strain evidence="2 5">CECT 7696</strain>
    </source>
</reference>